<evidence type="ECO:0000256" key="1">
    <source>
        <dbReference type="ARBA" id="ARBA00022614"/>
    </source>
</evidence>
<dbReference type="Pfam" id="PF00931">
    <property type="entry name" value="NB-ARC"/>
    <property type="match status" value="1"/>
</dbReference>
<dbReference type="SUPFAM" id="SSF52047">
    <property type="entry name" value="RNI-like"/>
    <property type="match status" value="1"/>
</dbReference>
<feature type="domain" description="Disease resistance N-terminal" evidence="8">
    <location>
        <begin position="10"/>
        <end position="103"/>
    </location>
</feature>
<dbReference type="Pfam" id="PF18052">
    <property type="entry name" value="Rx_N"/>
    <property type="match status" value="1"/>
</dbReference>
<evidence type="ECO:0000259" key="10">
    <source>
        <dbReference type="Pfam" id="PF25019"/>
    </source>
</evidence>
<dbReference type="EMBL" id="JARBHA010000013">
    <property type="protein sequence ID" value="KAJ9685338.1"/>
    <property type="molecule type" value="Genomic_DNA"/>
</dbReference>
<keyword evidence="4" id="KW-0611">Plant defense</keyword>
<dbReference type="InterPro" id="IPR056789">
    <property type="entry name" value="LRR_R13L1-DRL21"/>
</dbReference>
<dbReference type="Pfam" id="PF25019">
    <property type="entry name" value="LRR_R13L1-DRL21"/>
    <property type="match status" value="1"/>
</dbReference>
<evidence type="ECO:0000256" key="2">
    <source>
        <dbReference type="ARBA" id="ARBA00022737"/>
    </source>
</evidence>
<keyword evidence="6" id="KW-0472">Membrane</keyword>
<reference evidence="11 12" key="1">
    <citation type="journal article" date="2023" name="BMC Biotechnol.">
        <title>Vitis rotundifolia cv Carlos genome sequencing.</title>
        <authorList>
            <person name="Huff M."/>
            <person name="Hulse-Kemp A."/>
            <person name="Scheffler B."/>
            <person name="Youngblood R."/>
            <person name="Simpson S."/>
            <person name="Babiker E."/>
            <person name="Staton M."/>
        </authorList>
    </citation>
    <scope>NUCLEOTIDE SEQUENCE [LARGE SCALE GENOMIC DNA]</scope>
    <source>
        <tissue evidence="11">Leaf</tissue>
    </source>
</reference>
<evidence type="ECO:0000256" key="4">
    <source>
        <dbReference type="ARBA" id="ARBA00022821"/>
    </source>
</evidence>
<dbReference type="PANTHER" id="PTHR36766">
    <property type="entry name" value="PLANT BROAD-SPECTRUM MILDEW RESISTANCE PROTEIN RPW8"/>
    <property type="match status" value="1"/>
</dbReference>
<feature type="domain" description="R13L1/DRL21-like LRR repeat region" evidence="10">
    <location>
        <begin position="708"/>
        <end position="835"/>
    </location>
</feature>
<evidence type="ECO:0000256" key="5">
    <source>
        <dbReference type="ARBA" id="ARBA00022840"/>
    </source>
</evidence>
<dbReference type="Gene3D" id="3.40.50.300">
    <property type="entry name" value="P-loop containing nucleotide triphosphate hydrolases"/>
    <property type="match status" value="1"/>
</dbReference>
<organism evidence="11 12">
    <name type="scientific">Vitis rotundifolia</name>
    <name type="common">Muscadine grape</name>
    <dbReference type="NCBI Taxonomy" id="103349"/>
    <lineage>
        <taxon>Eukaryota</taxon>
        <taxon>Viridiplantae</taxon>
        <taxon>Streptophyta</taxon>
        <taxon>Embryophyta</taxon>
        <taxon>Tracheophyta</taxon>
        <taxon>Spermatophyta</taxon>
        <taxon>Magnoliopsida</taxon>
        <taxon>eudicotyledons</taxon>
        <taxon>Gunneridae</taxon>
        <taxon>Pentapetalae</taxon>
        <taxon>rosids</taxon>
        <taxon>Vitales</taxon>
        <taxon>Vitaceae</taxon>
        <taxon>Viteae</taxon>
        <taxon>Vitis</taxon>
    </lineage>
</organism>
<dbReference type="SUPFAM" id="SSF52540">
    <property type="entry name" value="P-loop containing nucleoside triphosphate hydrolases"/>
    <property type="match status" value="1"/>
</dbReference>
<dbReference type="GO" id="GO:0005524">
    <property type="term" value="F:ATP binding"/>
    <property type="evidence" value="ECO:0007669"/>
    <property type="project" value="UniProtKB-KW"/>
</dbReference>
<keyword evidence="3" id="KW-0547">Nucleotide-binding</keyword>
<dbReference type="InterPro" id="IPR041118">
    <property type="entry name" value="Rx_N"/>
</dbReference>
<dbReference type="InterPro" id="IPR027417">
    <property type="entry name" value="P-loop_NTPase"/>
</dbReference>
<dbReference type="SUPFAM" id="SSF52058">
    <property type="entry name" value="L domain-like"/>
    <property type="match status" value="2"/>
</dbReference>
<dbReference type="InterPro" id="IPR038005">
    <property type="entry name" value="RX-like_CC"/>
</dbReference>
<dbReference type="GO" id="GO:0006952">
    <property type="term" value="P:defense response"/>
    <property type="evidence" value="ECO:0007669"/>
    <property type="project" value="UniProtKB-KW"/>
</dbReference>
<dbReference type="CDD" id="cd14798">
    <property type="entry name" value="RX-CC_like"/>
    <property type="match status" value="1"/>
</dbReference>
<evidence type="ECO:0000259" key="9">
    <source>
        <dbReference type="Pfam" id="PF23559"/>
    </source>
</evidence>
<keyword evidence="6" id="KW-1133">Transmembrane helix</keyword>
<dbReference type="Gene3D" id="3.80.10.10">
    <property type="entry name" value="Ribonuclease Inhibitor"/>
    <property type="match status" value="3"/>
</dbReference>
<keyword evidence="1" id="KW-0433">Leucine-rich repeat</keyword>
<dbReference type="PRINTS" id="PR00364">
    <property type="entry name" value="DISEASERSIST"/>
</dbReference>
<dbReference type="Pfam" id="PF23559">
    <property type="entry name" value="WHD_DRP"/>
    <property type="match status" value="1"/>
</dbReference>
<evidence type="ECO:0000313" key="12">
    <source>
        <dbReference type="Proteomes" id="UP001168098"/>
    </source>
</evidence>
<dbReference type="InterPro" id="IPR036388">
    <property type="entry name" value="WH-like_DNA-bd_sf"/>
</dbReference>
<evidence type="ECO:0000256" key="6">
    <source>
        <dbReference type="SAM" id="Phobius"/>
    </source>
</evidence>
<dbReference type="InterPro" id="IPR058922">
    <property type="entry name" value="WHD_DRP"/>
</dbReference>
<evidence type="ECO:0000259" key="7">
    <source>
        <dbReference type="Pfam" id="PF00931"/>
    </source>
</evidence>
<keyword evidence="12" id="KW-1185">Reference proteome</keyword>
<comment type="caution">
    <text evidence="11">The sequence shown here is derived from an EMBL/GenBank/DDBJ whole genome shotgun (WGS) entry which is preliminary data.</text>
</comment>
<evidence type="ECO:0008006" key="13">
    <source>
        <dbReference type="Google" id="ProtNLM"/>
    </source>
</evidence>
<feature type="transmembrane region" description="Helical" evidence="6">
    <location>
        <begin position="1402"/>
        <end position="1427"/>
    </location>
</feature>
<feature type="domain" description="NB-ARC" evidence="7">
    <location>
        <begin position="188"/>
        <end position="358"/>
    </location>
</feature>
<feature type="domain" description="Disease resistance protein winged helix" evidence="9">
    <location>
        <begin position="445"/>
        <end position="513"/>
    </location>
</feature>
<dbReference type="Gene3D" id="1.10.10.10">
    <property type="entry name" value="Winged helix-like DNA-binding domain superfamily/Winged helix DNA-binding domain"/>
    <property type="match status" value="1"/>
</dbReference>
<dbReference type="InterPro" id="IPR002182">
    <property type="entry name" value="NB-ARC"/>
</dbReference>
<evidence type="ECO:0000259" key="8">
    <source>
        <dbReference type="Pfam" id="PF18052"/>
    </source>
</evidence>
<evidence type="ECO:0000256" key="3">
    <source>
        <dbReference type="ARBA" id="ARBA00022741"/>
    </source>
</evidence>
<keyword evidence="6" id="KW-0812">Transmembrane</keyword>
<dbReference type="GO" id="GO:0051707">
    <property type="term" value="P:response to other organism"/>
    <property type="evidence" value="ECO:0007669"/>
    <property type="project" value="UniProtKB-ARBA"/>
</dbReference>
<dbReference type="InterPro" id="IPR032675">
    <property type="entry name" value="LRR_dom_sf"/>
</dbReference>
<protein>
    <recommendedName>
        <fullName evidence="13">Disease resistance RPP13-like protein 1</fullName>
    </recommendedName>
</protein>
<dbReference type="FunFam" id="3.40.50.300:FF:001091">
    <property type="entry name" value="Probable disease resistance protein At1g61300"/>
    <property type="match status" value="1"/>
</dbReference>
<dbReference type="GO" id="GO:0043531">
    <property type="term" value="F:ADP binding"/>
    <property type="evidence" value="ECO:0007669"/>
    <property type="project" value="InterPro"/>
</dbReference>
<keyword evidence="5" id="KW-0067">ATP-binding</keyword>
<accession>A0AA38ZAB5</accession>
<dbReference type="PANTHER" id="PTHR36766:SF51">
    <property type="entry name" value="DISEASE RESISTANCE RPP13-LIKE PROTEIN 1"/>
    <property type="match status" value="1"/>
</dbReference>
<name>A0AA38ZAB5_VITRO</name>
<dbReference type="Proteomes" id="UP001168098">
    <property type="component" value="Unassembled WGS sequence"/>
</dbReference>
<sequence>MAAFAGEAILSGFIRKLIDMVTTPELWNFASEGHVHSELNKWKKILMKIYAVLHDAEEKQMTDPLVRMWLDELGDLAYDVEDILDGFATEALRRNLMAETHPSGTQPSTSKLRSFIPSCCTSFTPNAIKFNAEMWSKIKKITARLQEISAQRNDLHLTENIAGERSTKTREILPTTSLVDESRVYGRETDKAAIVNLLLRDDPCTDEVCVIPVVGMAGIGKTTLAQLAFNDDEVKAHFDLRVWVYVSDDFDVLKITKTILQSVSPNTQDVNDLNLLQMTLREDLSGKKFLLILDDVWNENLDSWDFLCTPMRSGAPGSKLIVTTRNEGVVSITRTYQAYRLHELAYQDCLSVFTQQALGKSNFDAHSHLKEVGEDIVRRCKGLPLATKALGGMLRNQVSHDAWENILTSKIWDLLEDKSRVLPALKLSYHHLRSHLKKCFAYCSIFPKGYEFDKDELIQLWMAEGFFQQTKENTQPEDLGSKYFYDLLSRSFFQQSNHDSSRFVMHDLINDLAQYVAGEFCFNLEGILVNNNQSNTFKKARHSSFNRQEYEMLERFKVFHKMKCLRTLVSLPLNAFSRYHFIPSKVINNLIKQFECLRVLSLSGYYISGRLPHSIGDLRHLRYLNLSNSSIKMLPNSVGHLYNLQTLILSDCWRLTKLPVVIGSLINLRHLDISGTSQLQELPFKISNLTNLQTLSNYIVGKNNSLRIRELKNLQDLRGKLSISGLHNVVNTRDAVDANLEEKHNIEELTLEWDSDSGHSRNRMNERIVLEGLRPPRNLKRLTVAFYGGSTFSGWIRYPSFPSMTQLILKNCQRCPSLPSLGKLSLLKTLHIEGMSEIRTIDVEFYGGVVQPFPSLEFLKFENMPKWEDWFFPDAVEGVELFPRLRELTIRKCSKLVRQLPDCLPSLVKLDISKCQNLAVSFSRFESLGELKIEQCKEMVLRSEVVADSGDQLTSRWVCSGLESAVIGRCDWLVSLDDQRLPCNLKMLKIADCDNLKSLQNGLQSLNCLEELEMVRCLAVESLPETPPMLRRLVLQNCRSLRSLPHNYSSCPLESLEIRCCPSLIRFPRGGLPSTLKQLTVANCTRLKHLPYGMMHHNSTHSNNACCLHILRIHDCKSLKFFPRGELSPTLKRLEIWHCSNLESVSEKMSSNHTALEYLEMRGYPNLKILPECLHSVKQLKIEDCGGLEGFQERGFSAPNLRELRIWRCENLKCLPHQMKNLTSLQVLSMEDSPGLESFPEGGLAPSLKFLSTINCKNLKTPVSEWGLHTLTALSTLKIWEMFPGKASLWDNKCLFPTSLTNLHINYMESLTSLDLKNIISLQHLYIGCCPKLHSLRLRPIALASLEIIGCPLLQETKFPSIADIPKFKIDGRVKYSTGGGNRMETESRSTLSFHCSIRYNLVFTSLCFSFSLFFFEFFIFIFLISLS</sequence>
<keyword evidence="2" id="KW-0677">Repeat</keyword>
<proteinExistence type="predicted"/>
<gene>
    <name evidence="11" type="ORF">PVL29_017388</name>
</gene>
<dbReference type="Gene3D" id="1.20.5.4130">
    <property type="match status" value="1"/>
</dbReference>
<dbReference type="FunFam" id="1.10.10.10:FF:000322">
    <property type="entry name" value="Probable disease resistance protein At1g63360"/>
    <property type="match status" value="1"/>
</dbReference>
<evidence type="ECO:0000313" key="11">
    <source>
        <dbReference type="EMBL" id="KAJ9685338.1"/>
    </source>
</evidence>